<dbReference type="AlphaFoldDB" id="A0A0C9RX17"/>
<organism evidence="2">
    <name type="scientific">Amblyomma americanum</name>
    <name type="common">Lone star tick</name>
    <dbReference type="NCBI Taxonomy" id="6943"/>
    <lineage>
        <taxon>Eukaryota</taxon>
        <taxon>Metazoa</taxon>
        <taxon>Ecdysozoa</taxon>
        <taxon>Arthropoda</taxon>
        <taxon>Chelicerata</taxon>
        <taxon>Arachnida</taxon>
        <taxon>Acari</taxon>
        <taxon>Parasitiformes</taxon>
        <taxon>Ixodida</taxon>
        <taxon>Ixodoidea</taxon>
        <taxon>Ixodidae</taxon>
        <taxon>Amblyomminae</taxon>
        <taxon>Amblyomma</taxon>
    </lineage>
</organism>
<keyword evidence="1" id="KW-0732">Signal</keyword>
<name>A0A0C9RX17_AMBAM</name>
<proteinExistence type="evidence at transcript level"/>
<feature type="signal peptide" evidence="1">
    <location>
        <begin position="1"/>
        <end position="18"/>
    </location>
</feature>
<protein>
    <submittedName>
        <fullName evidence="2">Putative secreted protein</fullName>
    </submittedName>
</protein>
<feature type="chain" id="PRO_5002202549" evidence="1">
    <location>
        <begin position="19"/>
        <end position="140"/>
    </location>
</feature>
<sequence length="140" mass="15197">MHLLHLPVVATLAATTTGDMGAGRATTAEHVQRPTASVEVVPDQTIAMPPMTAMVAERMASLGIAMEARAAIKSAASCQLLLFESRLRRAPVTHFSRLKEPPPCPPPSIFNLPSRPCSKKFRCRHCTFCFPNTTCEVRAL</sequence>
<reference evidence="2" key="1">
    <citation type="journal article" date="2015" name="PLoS ONE">
        <title>An Insight into the Sialome of the Lone Star Tick, Amblyomma americanum, with a Glimpse on Its Time Dependent Gene Expression.</title>
        <authorList>
            <person name="Karim S."/>
            <person name="Ribeiro J.M."/>
        </authorList>
    </citation>
    <scope>NUCLEOTIDE SEQUENCE</scope>
    <source>
        <tissue evidence="2">Salivary gland</tissue>
    </source>
</reference>
<evidence type="ECO:0000313" key="2">
    <source>
        <dbReference type="EMBL" id="JAG92156.1"/>
    </source>
</evidence>
<evidence type="ECO:0000256" key="1">
    <source>
        <dbReference type="SAM" id="SignalP"/>
    </source>
</evidence>
<dbReference type="EMBL" id="GBZX01000584">
    <property type="protein sequence ID" value="JAG92156.1"/>
    <property type="molecule type" value="mRNA"/>
</dbReference>
<accession>A0A0C9RX17</accession>